<reference evidence="2 3" key="1">
    <citation type="submission" date="2020-01" db="EMBL/GenBank/DDBJ databases">
        <title>Natronorubrum sp. JWXQ-INN 674 isolated from Inner Mongolia Autonomous Region of China.</title>
        <authorList>
            <person name="Xue Q."/>
        </authorList>
    </citation>
    <scope>NUCLEOTIDE SEQUENCE [LARGE SCALE GENOMIC DNA]</scope>
    <source>
        <strain evidence="2 3">JWXQ-INN-674</strain>
    </source>
</reference>
<evidence type="ECO:0000313" key="2">
    <source>
        <dbReference type="EMBL" id="MXV62907.1"/>
    </source>
</evidence>
<organism evidence="2 3">
    <name type="scientific">Natronorubrum halalkaliphilum</name>
    <dbReference type="NCBI Taxonomy" id="2691917"/>
    <lineage>
        <taxon>Archaea</taxon>
        <taxon>Methanobacteriati</taxon>
        <taxon>Methanobacteriota</taxon>
        <taxon>Stenosarchaea group</taxon>
        <taxon>Halobacteria</taxon>
        <taxon>Halobacteriales</taxon>
        <taxon>Natrialbaceae</taxon>
        <taxon>Natronorubrum</taxon>
    </lineage>
</organism>
<sequence>MSDTNDPTDGDSAQIPSVLDRRRLMQALGAGAAVTALGANAVAAGGTSAQDDLPADRSSEEIHPAFGFAALSMDVEPPVEPDHVVEAETRPREDREIPEFFFEPTGLYIEPGDTVQFSLVSPHHSVTAYHPAQGIQQRVPDDVPPFSSPVLPVNAYWLYTFDRPGVYDLHCGPHEIFGHVIRIVAGEATGPGAEPVPEPEPMAEPETDSDPEEMPDEGTEQPEHENGPNGNGDENGTGEYDDPDETDPDPEDEAPPEEGPEPRPPVGAALTVFGDPALEPERIVERERVSWEEIDDANKQIML</sequence>
<dbReference type="AlphaFoldDB" id="A0A6B0VP51"/>
<dbReference type="Proteomes" id="UP000434101">
    <property type="component" value="Unassembled WGS sequence"/>
</dbReference>
<dbReference type="Gene3D" id="2.60.40.420">
    <property type="entry name" value="Cupredoxins - blue copper proteins"/>
    <property type="match status" value="1"/>
</dbReference>
<keyword evidence="3" id="KW-1185">Reference proteome</keyword>
<dbReference type="SUPFAM" id="SSF49503">
    <property type="entry name" value="Cupredoxins"/>
    <property type="match status" value="1"/>
</dbReference>
<dbReference type="InterPro" id="IPR006311">
    <property type="entry name" value="TAT_signal"/>
</dbReference>
<dbReference type="EMBL" id="WUYX01000038">
    <property type="protein sequence ID" value="MXV62907.1"/>
    <property type="molecule type" value="Genomic_DNA"/>
</dbReference>
<comment type="caution">
    <text evidence="2">The sequence shown here is derived from an EMBL/GenBank/DDBJ whole genome shotgun (WGS) entry which is preliminary data.</text>
</comment>
<dbReference type="OrthoDB" id="186995at2157"/>
<evidence type="ECO:0000313" key="3">
    <source>
        <dbReference type="Proteomes" id="UP000434101"/>
    </source>
</evidence>
<feature type="region of interest" description="Disordered" evidence="1">
    <location>
        <begin position="189"/>
        <end position="276"/>
    </location>
</feature>
<evidence type="ECO:0000256" key="1">
    <source>
        <dbReference type="SAM" id="MobiDB-lite"/>
    </source>
</evidence>
<gene>
    <name evidence="2" type="ORF">GS429_12685</name>
</gene>
<accession>A0A6B0VP51</accession>
<name>A0A6B0VP51_9EURY</name>
<proteinExistence type="predicted"/>
<feature type="compositionally biased region" description="Acidic residues" evidence="1">
    <location>
        <begin position="239"/>
        <end position="259"/>
    </location>
</feature>
<dbReference type="PROSITE" id="PS51318">
    <property type="entry name" value="TAT"/>
    <property type="match status" value="1"/>
</dbReference>
<protein>
    <submittedName>
        <fullName evidence="2">Plastocyanin</fullName>
    </submittedName>
</protein>
<feature type="compositionally biased region" description="Acidic residues" evidence="1">
    <location>
        <begin position="201"/>
        <end position="220"/>
    </location>
</feature>
<dbReference type="RefSeq" id="WP_160065719.1">
    <property type="nucleotide sequence ID" value="NZ_WUYX01000038.1"/>
</dbReference>
<dbReference type="InterPro" id="IPR008972">
    <property type="entry name" value="Cupredoxin"/>
</dbReference>